<feature type="region of interest" description="Disordered" evidence="7">
    <location>
        <begin position="1"/>
        <end position="43"/>
    </location>
</feature>
<dbReference type="EMBL" id="KE560959">
    <property type="protein sequence ID" value="EPZ34438.1"/>
    <property type="molecule type" value="Genomic_DNA"/>
</dbReference>
<dbReference type="EMBL" id="ML005039">
    <property type="protein sequence ID" value="RKP20618.1"/>
    <property type="molecule type" value="Genomic_DNA"/>
</dbReference>
<reference evidence="9" key="3">
    <citation type="submission" date="2018-08" db="EMBL/GenBank/DDBJ databases">
        <title>Leveraging single-cell genomics to expand the Fungal Tree of Life.</title>
        <authorList>
            <consortium name="DOE Joint Genome Institute"/>
            <person name="Ahrendt S.R."/>
            <person name="Quandt C.A."/>
            <person name="Ciobanu D."/>
            <person name="Clum A."/>
            <person name="Salamov A."/>
            <person name="Andreopoulos B."/>
            <person name="Cheng J.-F."/>
            <person name="Woyke T."/>
            <person name="Pelin A."/>
            <person name="Henrissat B."/>
            <person name="Reynolds N."/>
            <person name="Benny G.L."/>
            <person name="Smith M.E."/>
            <person name="James T.Y."/>
            <person name="Grigoriev I.V."/>
        </authorList>
    </citation>
    <scope>NUCLEOTIDE SEQUENCE</scope>
    <source>
        <strain evidence="9">CSF55</strain>
    </source>
</reference>
<accession>A0A075AVT6</accession>
<evidence type="ECO:0000256" key="7">
    <source>
        <dbReference type="SAM" id="MobiDB-lite"/>
    </source>
</evidence>
<dbReference type="GO" id="GO:0031514">
    <property type="term" value="C:motile cilium"/>
    <property type="evidence" value="ECO:0007669"/>
    <property type="project" value="TreeGrafter"/>
</dbReference>
<keyword evidence="6" id="KW-0966">Cell projection</keyword>
<keyword evidence="10" id="KW-1185">Reference proteome</keyword>
<evidence type="ECO:0000313" key="10">
    <source>
        <dbReference type="Proteomes" id="UP000030755"/>
    </source>
</evidence>
<feature type="compositionally biased region" description="Polar residues" evidence="7">
    <location>
        <begin position="115"/>
        <end position="133"/>
    </location>
</feature>
<organism evidence="8 10">
    <name type="scientific">Rozella allomycis (strain CSF55)</name>
    <dbReference type="NCBI Taxonomy" id="988480"/>
    <lineage>
        <taxon>Eukaryota</taxon>
        <taxon>Fungi</taxon>
        <taxon>Fungi incertae sedis</taxon>
        <taxon>Cryptomycota</taxon>
        <taxon>Cryptomycota incertae sedis</taxon>
        <taxon>Rozella</taxon>
    </lineage>
</organism>
<comment type="similarity">
    <text evidence="2">Belongs to the IFT46 family.</text>
</comment>
<feature type="compositionally biased region" description="Basic and acidic residues" evidence="7">
    <location>
        <begin position="20"/>
        <end position="43"/>
    </location>
</feature>
<dbReference type="PANTHER" id="PTHR13376:SF0">
    <property type="entry name" value="INTRAFLAGELLAR TRANSPORT PROTEIN 46 HOMOLOG"/>
    <property type="match status" value="1"/>
</dbReference>
<dbReference type="AlphaFoldDB" id="A0A075AVT6"/>
<feature type="compositionally biased region" description="Basic and acidic residues" evidence="7">
    <location>
        <begin position="136"/>
        <end position="148"/>
    </location>
</feature>
<dbReference type="GO" id="GO:0030992">
    <property type="term" value="C:intraciliary transport particle B"/>
    <property type="evidence" value="ECO:0007669"/>
    <property type="project" value="TreeGrafter"/>
</dbReference>
<dbReference type="GO" id="GO:0042073">
    <property type="term" value="P:intraciliary transport"/>
    <property type="evidence" value="ECO:0007669"/>
    <property type="project" value="InterPro"/>
</dbReference>
<dbReference type="OrthoDB" id="2119217at2759"/>
<evidence type="ECO:0000256" key="1">
    <source>
        <dbReference type="ARBA" id="ARBA00004120"/>
    </source>
</evidence>
<dbReference type="STRING" id="988480.A0A075AVT6"/>
<protein>
    <submittedName>
        <fullName evidence="8">Intraflagellar transport complex B protein 46 domain-containing protein</fullName>
    </submittedName>
</protein>
<dbReference type="GO" id="GO:0060271">
    <property type="term" value="P:cilium assembly"/>
    <property type="evidence" value="ECO:0007669"/>
    <property type="project" value="TreeGrafter"/>
</dbReference>
<keyword evidence="5" id="KW-0206">Cytoskeleton</keyword>
<dbReference type="HOGENOM" id="CLU_1759851_0_0_1"/>
<name>A0A075AVT6_ROZAC</name>
<dbReference type="Proteomes" id="UP000030755">
    <property type="component" value="Unassembled WGS sequence"/>
</dbReference>
<dbReference type="InterPro" id="IPR022088">
    <property type="entry name" value="Intraflagellar_transp_cmplxB"/>
</dbReference>
<reference evidence="8 10" key="1">
    <citation type="journal article" date="2013" name="Curr. Biol.">
        <title>Shared signatures of parasitism and phylogenomics unite Cryptomycota and microsporidia.</title>
        <authorList>
            <person name="James T.Y."/>
            <person name="Pelin A."/>
            <person name="Bonen L."/>
            <person name="Ahrendt S."/>
            <person name="Sain D."/>
            <person name="Corradi N."/>
            <person name="Stajich J.E."/>
        </authorList>
    </citation>
    <scope>NUCLEOTIDE SEQUENCE [LARGE SCALE GENOMIC DNA]</scope>
    <source>
        <strain evidence="8 10">CSF55</strain>
        <strain evidence="8 10">CSF55</strain>
    </source>
</reference>
<gene>
    <name evidence="8" type="ORF">O9G_000625</name>
    <name evidence="9" type="ORF">ROZALSC1DRAFT_27912</name>
</gene>
<dbReference type="Pfam" id="PF12317">
    <property type="entry name" value="IFT46_B_C"/>
    <property type="match status" value="1"/>
</dbReference>
<keyword evidence="8" id="KW-0282">Flagellum</keyword>
<evidence type="ECO:0000313" key="9">
    <source>
        <dbReference type="EMBL" id="RKP20618.1"/>
    </source>
</evidence>
<dbReference type="GO" id="GO:0005815">
    <property type="term" value="C:microtubule organizing center"/>
    <property type="evidence" value="ECO:0007669"/>
    <property type="project" value="TreeGrafter"/>
</dbReference>
<evidence type="ECO:0000256" key="4">
    <source>
        <dbReference type="ARBA" id="ARBA00023069"/>
    </source>
</evidence>
<feature type="region of interest" description="Disordered" evidence="7">
    <location>
        <begin position="113"/>
        <end position="148"/>
    </location>
</feature>
<comment type="subcellular location">
    <subcellularLocation>
        <location evidence="1">Cytoplasm</location>
        <location evidence="1">Cytoskeleton</location>
        <location evidence="1">Cilium basal body</location>
    </subcellularLocation>
</comment>
<evidence type="ECO:0000256" key="3">
    <source>
        <dbReference type="ARBA" id="ARBA00022490"/>
    </source>
</evidence>
<evidence type="ECO:0000313" key="11">
    <source>
        <dbReference type="Proteomes" id="UP000281549"/>
    </source>
</evidence>
<keyword evidence="3" id="KW-0963">Cytoplasm</keyword>
<proteinExistence type="inferred from homology"/>
<evidence type="ECO:0000313" key="8">
    <source>
        <dbReference type="EMBL" id="EPZ34438.1"/>
    </source>
</evidence>
<evidence type="ECO:0000256" key="5">
    <source>
        <dbReference type="ARBA" id="ARBA00023212"/>
    </source>
</evidence>
<dbReference type="Proteomes" id="UP000281549">
    <property type="component" value="Unassembled WGS sequence"/>
</dbReference>
<evidence type="ECO:0000256" key="2">
    <source>
        <dbReference type="ARBA" id="ARBA00007700"/>
    </source>
</evidence>
<dbReference type="PANTHER" id="PTHR13376">
    <property type="entry name" value="INTRAFLAGELLAR TRANSPORT PROTEIN 46 HOMOLOG"/>
    <property type="match status" value="1"/>
</dbReference>
<evidence type="ECO:0000256" key="6">
    <source>
        <dbReference type="ARBA" id="ARBA00023273"/>
    </source>
</evidence>
<reference evidence="11" key="2">
    <citation type="journal article" date="2018" name="Nat. Microbiol.">
        <title>Leveraging single-cell genomics to expand the fungal tree of life.</title>
        <authorList>
            <person name="Ahrendt S.R."/>
            <person name="Quandt C.A."/>
            <person name="Ciobanu D."/>
            <person name="Clum A."/>
            <person name="Salamov A."/>
            <person name="Andreopoulos B."/>
            <person name="Cheng J.F."/>
            <person name="Woyke T."/>
            <person name="Pelin A."/>
            <person name="Henrissat B."/>
            <person name="Reynolds N.K."/>
            <person name="Benny G.L."/>
            <person name="Smith M.E."/>
            <person name="James T.Y."/>
            <person name="Grigoriev I.V."/>
        </authorList>
    </citation>
    <scope>NUCLEOTIDE SEQUENCE [LARGE SCALE GENOMIC DNA]</scope>
    <source>
        <strain evidence="11">CSF55</strain>
    </source>
</reference>
<keyword evidence="4" id="KW-0969">Cilium</keyword>
<sequence length="148" mass="16758">MSDRDIVQNNFTDENVSDMDESHTIPRIETNFDRNKQKEYENDTNRKNEIDLKMNDIFDMVSAFTALDIPLEPIMKYFIPDYIAASGDNDAFLKIPRPDQKADLLGLEVLDEPCGQQSDPAMITKNSNVSTMASKRVGDSDSKEGCKN</sequence>